<evidence type="ECO:0000256" key="4">
    <source>
        <dbReference type="ARBA" id="ARBA00023002"/>
    </source>
</evidence>
<evidence type="ECO:0000313" key="7">
    <source>
        <dbReference type="Proteomes" id="UP000279236"/>
    </source>
</evidence>
<evidence type="ECO:0000256" key="3">
    <source>
        <dbReference type="ARBA" id="ARBA00022827"/>
    </source>
</evidence>
<dbReference type="Proteomes" id="UP000279236">
    <property type="component" value="Unassembled WGS sequence"/>
</dbReference>
<dbReference type="GO" id="GO:0050660">
    <property type="term" value="F:flavin adenine dinucleotide binding"/>
    <property type="evidence" value="ECO:0007669"/>
    <property type="project" value="TreeGrafter"/>
</dbReference>
<dbReference type="PANTHER" id="PTHR43735:SF3">
    <property type="entry name" value="FERROPTOSIS SUPPRESSOR PROTEIN 1"/>
    <property type="match status" value="1"/>
</dbReference>
<evidence type="ECO:0000259" key="5">
    <source>
        <dbReference type="Pfam" id="PF07992"/>
    </source>
</evidence>
<keyword evidence="2" id="KW-0285">Flavoprotein</keyword>
<dbReference type="PANTHER" id="PTHR43735">
    <property type="entry name" value="APOPTOSIS-INDUCING FACTOR 1"/>
    <property type="match status" value="1"/>
</dbReference>
<dbReference type="RefSeq" id="XP_028478671.1">
    <property type="nucleotide sequence ID" value="XM_028619699.1"/>
</dbReference>
<gene>
    <name evidence="6" type="ORF">EHS24_004071</name>
</gene>
<dbReference type="GO" id="GO:0005737">
    <property type="term" value="C:cytoplasm"/>
    <property type="evidence" value="ECO:0007669"/>
    <property type="project" value="TreeGrafter"/>
</dbReference>
<dbReference type="GO" id="GO:0004174">
    <property type="term" value="F:electron-transferring-flavoprotein dehydrogenase activity"/>
    <property type="evidence" value="ECO:0007669"/>
    <property type="project" value="TreeGrafter"/>
</dbReference>
<keyword evidence="4" id="KW-0560">Oxidoreductase</keyword>
<accession>A0A427Y465</accession>
<evidence type="ECO:0000256" key="1">
    <source>
        <dbReference type="ARBA" id="ARBA00006442"/>
    </source>
</evidence>
<feature type="domain" description="FAD/NAD(P)-binding" evidence="5">
    <location>
        <begin position="29"/>
        <end position="352"/>
    </location>
</feature>
<dbReference type="OrthoDB" id="202203at2759"/>
<dbReference type="Pfam" id="PF07992">
    <property type="entry name" value="Pyr_redox_2"/>
    <property type="match status" value="1"/>
</dbReference>
<proteinExistence type="inferred from homology"/>
<keyword evidence="7" id="KW-1185">Reference proteome</keyword>
<dbReference type="SUPFAM" id="SSF51905">
    <property type="entry name" value="FAD/NAD(P)-binding domain"/>
    <property type="match status" value="1"/>
</dbReference>
<name>A0A427Y465_9TREE</name>
<dbReference type="AlphaFoldDB" id="A0A427Y465"/>
<dbReference type="STRING" id="105984.A0A427Y465"/>
<keyword evidence="3" id="KW-0274">FAD</keyword>
<dbReference type="EMBL" id="RSCE01000002">
    <property type="protein sequence ID" value="RSH85886.1"/>
    <property type="molecule type" value="Genomic_DNA"/>
</dbReference>
<dbReference type="GeneID" id="39588614"/>
<dbReference type="Gene3D" id="3.50.50.100">
    <property type="match status" value="1"/>
</dbReference>
<protein>
    <recommendedName>
        <fullName evidence="5">FAD/NAD(P)-binding domain-containing protein</fullName>
    </recommendedName>
</protein>
<comment type="caution">
    <text evidence="6">The sequence shown here is derived from an EMBL/GenBank/DDBJ whole genome shotgun (WGS) entry which is preliminary data.</text>
</comment>
<dbReference type="InterPro" id="IPR023753">
    <property type="entry name" value="FAD/NAD-binding_dom"/>
</dbReference>
<organism evidence="6 7">
    <name type="scientific">Apiotrichum porosum</name>
    <dbReference type="NCBI Taxonomy" id="105984"/>
    <lineage>
        <taxon>Eukaryota</taxon>
        <taxon>Fungi</taxon>
        <taxon>Dikarya</taxon>
        <taxon>Basidiomycota</taxon>
        <taxon>Agaricomycotina</taxon>
        <taxon>Tremellomycetes</taxon>
        <taxon>Trichosporonales</taxon>
        <taxon>Trichosporonaceae</taxon>
        <taxon>Apiotrichum</taxon>
    </lineage>
</organism>
<sequence length="442" mass="47224">MTVEAADHKNVVIVGGKLLVSRNKLTPASFAGHALANYLATRVPATYRVILIDRSAFALHAPAMVRAIVVPGTESRNLTAPITQETVFPANSRHRVLAPVAVRELSRTSVTLDTEFEGSTELPFDKCIIATGATQPHPLRQLAGTSLEDYRVILRHTQEELAAAKSVIVVGGGGSGVEIAGELSAHYPDKKVTLVHSRTRLLQTASQSTNKTWGFSYSPIPERLSSSLEEQLTRRGVDLALGERLVFPSGPVQDTEWDGTHSSLGQLKTVTLSSGRTIEADYVLISTGNIPNSSFVASADSGAVSDAGYIIVDHTLRVVPSSTESPLAGEYYSIGDVAATPGRKAASTANMEATALGKLLVAHLTSGKEMGQYSPTRMSGAVICLGQPHEGTDLGAGVYSFPWIGDVAAPQWILRRMAKDYFVNQTFFARFVGERKIGPEDG</sequence>
<evidence type="ECO:0000313" key="6">
    <source>
        <dbReference type="EMBL" id="RSH85886.1"/>
    </source>
</evidence>
<evidence type="ECO:0000256" key="2">
    <source>
        <dbReference type="ARBA" id="ARBA00022630"/>
    </source>
</evidence>
<comment type="similarity">
    <text evidence="1">Belongs to the FAD-dependent oxidoreductase family.</text>
</comment>
<dbReference type="InterPro" id="IPR036188">
    <property type="entry name" value="FAD/NAD-bd_sf"/>
</dbReference>
<dbReference type="PRINTS" id="PR00368">
    <property type="entry name" value="FADPNR"/>
</dbReference>
<reference evidence="6 7" key="1">
    <citation type="submission" date="2018-11" db="EMBL/GenBank/DDBJ databases">
        <title>Genome sequence of Apiotrichum porosum DSM 27194.</title>
        <authorList>
            <person name="Aliyu H."/>
            <person name="Gorte O."/>
            <person name="Ochsenreither K."/>
        </authorList>
    </citation>
    <scope>NUCLEOTIDE SEQUENCE [LARGE SCALE GENOMIC DNA]</scope>
    <source>
        <strain evidence="6 7">DSM 27194</strain>
    </source>
</reference>